<feature type="domain" description="Amidase" evidence="2">
    <location>
        <begin position="27"/>
        <end position="455"/>
    </location>
</feature>
<dbReference type="PANTHER" id="PTHR11895:SF7">
    <property type="entry name" value="GLUTAMYL-TRNA(GLN) AMIDOTRANSFERASE SUBUNIT A, MITOCHONDRIAL"/>
    <property type="match status" value="1"/>
</dbReference>
<evidence type="ECO:0000313" key="4">
    <source>
        <dbReference type="Proteomes" id="UP001519332"/>
    </source>
</evidence>
<evidence type="ECO:0000259" key="2">
    <source>
        <dbReference type="Pfam" id="PF01425"/>
    </source>
</evidence>
<dbReference type="PROSITE" id="PS00571">
    <property type="entry name" value="AMIDASES"/>
    <property type="match status" value="1"/>
</dbReference>
<keyword evidence="4" id="KW-1185">Reference proteome</keyword>
<dbReference type="EC" id="3.5.1.4" evidence="3"/>
<protein>
    <submittedName>
        <fullName evidence="3">Amidase</fullName>
        <ecNumber evidence="3">3.5.1.4</ecNumber>
    </submittedName>
</protein>
<dbReference type="InterPro" id="IPR020556">
    <property type="entry name" value="Amidase_CS"/>
</dbReference>
<dbReference type="EMBL" id="JAGINW010000001">
    <property type="protein sequence ID" value="MBP2329206.1"/>
    <property type="molecule type" value="Genomic_DNA"/>
</dbReference>
<dbReference type="InterPro" id="IPR036928">
    <property type="entry name" value="AS_sf"/>
</dbReference>
<evidence type="ECO:0000313" key="3">
    <source>
        <dbReference type="EMBL" id="MBP2329206.1"/>
    </source>
</evidence>
<dbReference type="Proteomes" id="UP001519332">
    <property type="component" value="Unassembled WGS sequence"/>
</dbReference>
<dbReference type="PANTHER" id="PTHR11895">
    <property type="entry name" value="TRANSAMIDASE"/>
    <property type="match status" value="1"/>
</dbReference>
<dbReference type="Pfam" id="PF01425">
    <property type="entry name" value="Amidase"/>
    <property type="match status" value="1"/>
</dbReference>
<keyword evidence="3" id="KW-0378">Hydrolase</keyword>
<evidence type="ECO:0000256" key="1">
    <source>
        <dbReference type="ARBA" id="ARBA00009199"/>
    </source>
</evidence>
<dbReference type="NCBIfam" id="NF005687">
    <property type="entry name" value="PRK07487.1"/>
    <property type="match status" value="1"/>
</dbReference>
<proteinExistence type="inferred from homology"/>
<comment type="similarity">
    <text evidence="1">Belongs to the amidase family.</text>
</comment>
<comment type="caution">
    <text evidence="3">The sequence shown here is derived from an EMBL/GenBank/DDBJ whole genome shotgun (WGS) entry which is preliminary data.</text>
</comment>
<dbReference type="Gene3D" id="3.90.1300.10">
    <property type="entry name" value="Amidase signature (AS) domain"/>
    <property type="match status" value="1"/>
</dbReference>
<dbReference type="SUPFAM" id="SSF75304">
    <property type="entry name" value="Amidase signature (AS) enzymes"/>
    <property type="match status" value="1"/>
</dbReference>
<name>A0ABS4TXS7_9PSEU</name>
<reference evidence="3 4" key="1">
    <citation type="submission" date="2021-03" db="EMBL/GenBank/DDBJ databases">
        <title>Sequencing the genomes of 1000 actinobacteria strains.</title>
        <authorList>
            <person name="Klenk H.-P."/>
        </authorList>
    </citation>
    <scope>NUCLEOTIDE SEQUENCE [LARGE SCALE GENOMIC DNA]</scope>
    <source>
        <strain evidence="3 4">DSM 46670</strain>
    </source>
</reference>
<accession>A0ABS4TXS7</accession>
<sequence>MPTDHLWQWTAERIAASVRSREISATEATQSCLARIREVNPAVNALVDISEAEALAAARTADDAVASGDTLGPLHGVPTAIKINMEQAGSATSDGVVAFARDIAAADSPVVANLRAAGAIFVGRCNAPAFSMRWFTENDLHGRTLNPWDTQWTPGGSSGGSAAAVAAGMLPLAHGNDIAGSIRYPSYACGVTGIRPTVGRVPNWTGPADAASPEIPLSVQLMAVQGPIARSVSDLRLALSVMTSLEPNDSSSVPTGPGPQPGRPYRVGVVRDVGVAPAHPHVSAALDKAAAWLSEAGYLVEEVEVPLLAEAHRLWQLLTLPDLHTLKSIMDELADTAAQRAMEYCIEVFTETWGVQVSLTAYTEGWARRGTLIGSLGQFLQDWPILLTPVSAEPPAEQGADVASVDRVRALVAAQWPQFAVPLLGVPALALPTGIADGLPTGVQLIGPRFGEEILFRAATEIENRAGAITPVTPVTDRHQR</sequence>
<dbReference type="RefSeq" id="WP_209646047.1">
    <property type="nucleotide sequence ID" value="NZ_JAGINW010000001.1"/>
</dbReference>
<dbReference type="InterPro" id="IPR000120">
    <property type="entry name" value="Amidase"/>
</dbReference>
<dbReference type="GO" id="GO:0004040">
    <property type="term" value="F:amidase activity"/>
    <property type="evidence" value="ECO:0007669"/>
    <property type="project" value="UniProtKB-EC"/>
</dbReference>
<organism evidence="3 4">
    <name type="scientific">Kibdelosporangium banguiense</name>
    <dbReference type="NCBI Taxonomy" id="1365924"/>
    <lineage>
        <taxon>Bacteria</taxon>
        <taxon>Bacillati</taxon>
        <taxon>Actinomycetota</taxon>
        <taxon>Actinomycetes</taxon>
        <taxon>Pseudonocardiales</taxon>
        <taxon>Pseudonocardiaceae</taxon>
        <taxon>Kibdelosporangium</taxon>
    </lineage>
</organism>
<gene>
    <name evidence="3" type="ORF">JOF56_009591</name>
</gene>
<dbReference type="InterPro" id="IPR023631">
    <property type="entry name" value="Amidase_dom"/>
</dbReference>